<dbReference type="RefSeq" id="WP_283345261.1">
    <property type="nucleotide sequence ID" value="NZ_JASHIF010000012.1"/>
</dbReference>
<proteinExistence type="predicted"/>
<name>A0ABT6YAI4_9BACT</name>
<organism evidence="2 3">
    <name type="scientific">Flectobacillus roseus</name>
    <dbReference type="NCBI Taxonomy" id="502259"/>
    <lineage>
        <taxon>Bacteria</taxon>
        <taxon>Pseudomonadati</taxon>
        <taxon>Bacteroidota</taxon>
        <taxon>Cytophagia</taxon>
        <taxon>Cytophagales</taxon>
        <taxon>Flectobacillaceae</taxon>
        <taxon>Flectobacillus</taxon>
    </lineage>
</organism>
<reference evidence="2 3" key="1">
    <citation type="submission" date="2023-05" db="EMBL/GenBank/DDBJ databases">
        <title>Novel species of genus Flectobacillus isolated from stream in China.</title>
        <authorList>
            <person name="Lu H."/>
        </authorList>
    </citation>
    <scope>NUCLEOTIDE SEQUENCE [LARGE SCALE GENOMIC DNA]</scope>
    <source>
        <strain evidence="2 3">KCTC 42575</strain>
    </source>
</reference>
<evidence type="ECO:0000313" key="2">
    <source>
        <dbReference type="EMBL" id="MDI9860602.1"/>
    </source>
</evidence>
<dbReference type="Proteomes" id="UP001236507">
    <property type="component" value="Unassembled WGS sequence"/>
</dbReference>
<keyword evidence="1" id="KW-0472">Membrane</keyword>
<keyword evidence="3" id="KW-1185">Reference proteome</keyword>
<sequence>MQTDTLKNLLAQKVESFSTEQKKQYKVIELYKIINKLSKSLKNSDQQQTALRLLKKTIDAISPRNPEPSDEFLSSYQALRQHCFMEYKYDPEAKATIYLLVGLLFGIVLGWIIKSFWLGLPIGFFVAFFFYYTSLNNVKKN</sequence>
<protein>
    <submittedName>
        <fullName evidence="2">Uncharacterized protein</fullName>
    </submittedName>
</protein>
<feature type="transmembrane region" description="Helical" evidence="1">
    <location>
        <begin position="95"/>
        <end position="113"/>
    </location>
</feature>
<keyword evidence="1" id="KW-1133">Transmembrane helix</keyword>
<keyword evidence="1" id="KW-0812">Transmembrane</keyword>
<accession>A0ABT6YAI4</accession>
<feature type="transmembrane region" description="Helical" evidence="1">
    <location>
        <begin position="119"/>
        <end position="138"/>
    </location>
</feature>
<dbReference type="EMBL" id="JASHIF010000012">
    <property type="protein sequence ID" value="MDI9860602.1"/>
    <property type="molecule type" value="Genomic_DNA"/>
</dbReference>
<evidence type="ECO:0000313" key="3">
    <source>
        <dbReference type="Proteomes" id="UP001236507"/>
    </source>
</evidence>
<comment type="caution">
    <text evidence="2">The sequence shown here is derived from an EMBL/GenBank/DDBJ whole genome shotgun (WGS) entry which is preliminary data.</text>
</comment>
<evidence type="ECO:0000256" key="1">
    <source>
        <dbReference type="SAM" id="Phobius"/>
    </source>
</evidence>
<gene>
    <name evidence="2" type="ORF">QM524_15410</name>
</gene>